<feature type="compositionally biased region" description="Basic and acidic residues" evidence="1">
    <location>
        <begin position="355"/>
        <end position="364"/>
    </location>
</feature>
<keyword evidence="2" id="KW-0378">Hydrolase</keyword>
<dbReference type="GO" id="GO:0046507">
    <property type="term" value="F:UDPsulfoquinovose synthase activity"/>
    <property type="evidence" value="ECO:0007669"/>
    <property type="project" value="UniProtKB-EC"/>
</dbReference>
<feature type="compositionally biased region" description="Basic residues" evidence="1">
    <location>
        <begin position="148"/>
        <end position="159"/>
    </location>
</feature>
<gene>
    <name evidence="2" type="ORF">AVDCRST_MAG69-377</name>
</gene>
<evidence type="ECO:0000313" key="2">
    <source>
        <dbReference type="EMBL" id="CAA9475258.1"/>
    </source>
</evidence>
<feature type="region of interest" description="Disordered" evidence="1">
    <location>
        <begin position="333"/>
        <end position="403"/>
    </location>
</feature>
<protein>
    <submittedName>
        <fullName evidence="2">UDP-sulfoquinovose synthase</fullName>
        <ecNumber evidence="2">3.13.1.1</ecNumber>
    </submittedName>
</protein>
<proteinExistence type="predicted"/>
<feature type="compositionally biased region" description="Basic residues" evidence="1">
    <location>
        <begin position="71"/>
        <end position="83"/>
    </location>
</feature>
<feature type="region of interest" description="Disordered" evidence="1">
    <location>
        <begin position="185"/>
        <end position="291"/>
    </location>
</feature>
<feature type="compositionally biased region" description="Basic and acidic residues" evidence="1">
    <location>
        <begin position="111"/>
        <end position="120"/>
    </location>
</feature>
<feature type="compositionally biased region" description="Basic and acidic residues" evidence="1">
    <location>
        <begin position="185"/>
        <end position="205"/>
    </location>
</feature>
<dbReference type="EC" id="3.13.1.1" evidence="2"/>
<dbReference type="AlphaFoldDB" id="A0A6J4RU42"/>
<feature type="region of interest" description="Disordered" evidence="1">
    <location>
        <begin position="1"/>
        <end position="170"/>
    </location>
</feature>
<feature type="non-terminal residue" evidence="2">
    <location>
        <position position="1"/>
    </location>
</feature>
<organism evidence="2">
    <name type="scientific">uncultured Solirubrobacteraceae bacterium</name>
    <dbReference type="NCBI Taxonomy" id="1162706"/>
    <lineage>
        <taxon>Bacteria</taxon>
        <taxon>Bacillati</taxon>
        <taxon>Actinomycetota</taxon>
        <taxon>Thermoleophilia</taxon>
        <taxon>Solirubrobacterales</taxon>
        <taxon>Solirubrobacteraceae</taxon>
        <taxon>environmental samples</taxon>
    </lineage>
</organism>
<evidence type="ECO:0000256" key="1">
    <source>
        <dbReference type="SAM" id="MobiDB-lite"/>
    </source>
</evidence>
<feature type="compositionally biased region" description="Low complexity" evidence="1">
    <location>
        <begin position="340"/>
        <end position="349"/>
    </location>
</feature>
<accession>A0A6J4RU42</accession>
<dbReference type="EMBL" id="CADCVP010000055">
    <property type="protein sequence ID" value="CAA9475258.1"/>
    <property type="molecule type" value="Genomic_DNA"/>
</dbReference>
<feature type="compositionally biased region" description="Basic residues" evidence="1">
    <location>
        <begin position="1"/>
        <end position="11"/>
    </location>
</feature>
<reference evidence="2" key="1">
    <citation type="submission" date="2020-02" db="EMBL/GenBank/DDBJ databases">
        <authorList>
            <person name="Meier V. D."/>
        </authorList>
    </citation>
    <scope>NUCLEOTIDE SEQUENCE</scope>
    <source>
        <strain evidence="2">AVDCRST_MAG69</strain>
    </source>
</reference>
<feature type="compositionally biased region" description="Basic and acidic residues" evidence="1">
    <location>
        <begin position="257"/>
        <end position="268"/>
    </location>
</feature>
<name>A0A6J4RU42_9ACTN</name>
<sequence>AHSDPRRRRLPRLADRDAILGPRPRCRHRGQLLAPPVASRALHRLPDPDPQPRGSHRRVARGLRQGDPGHRRQHRGRRVPRPRGRPDPSRSRRPLRRAAFGALLDDLAPPRGRDPADQRHRQPQPALVDPRARAGLPPGQARDDGRVRHAQHRHRRGLHRDRAQGPQGHAALPEAARLALPRLEGPRLDQHPLRLPDVGIARDRPQPGPGLRHRDRRDEARRPPRHALRLRRDLRHRAQPLLRAGGHRASAHRLRQGRPDPRRAEHPRHAPVRRAGRREPGRPGRVPRLQPVHRAVLGHGVRRDHQAGGRRAGLLGRDRALREPACGARGALLQRGQHQAARPRSAAAPARRRARAFDALDDRASQGPGHLPRHRPEDAVASGRGRGEPDAARSGGRRHRAGL</sequence>
<feature type="compositionally biased region" description="Basic residues" evidence="1">
    <location>
        <begin position="223"/>
        <end position="238"/>
    </location>
</feature>
<feature type="compositionally biased region" description="Basic residues" evidence="1">
    <location>
        <begin position="245"/>
        <end position="256"/>
    </location>
</feature>
<feature type="non-terminal residue" evidence="2">
    <location>
        <position position="403"/>
    </location>
</feature>